<dbReference type="Proteomes" id="UP000886595">
    <property type="component" value="Unassembled WGS sequence"/>
</dbReference>
<organism evidence="1 2">
    <name type="scientific">Brassica carinata</name>
    <name type="common">Ethiopian mustard</name>
    <name type="synonym">Abyssinian cabbage</name>
    <dbReference type="NCBI Taxonomy" id="52824"/>
    <lineage>
        <taxon>Eukaryota</taxon>
        <taxon>Viridiplantae</taxon>
        <taxon>Streptophyta</taxon>
        <taxon>Embryophyta</taxon>
        <taxon>Tracheophyta</taxon>
        <taxon>Spermatophyta</taxon>
        <taxon>Magnoliopsida</taxon>
        <taxon>eudicotyledons</taxon>
        <taxon>Gunneridae</taxon>
        <taxon>Pentapetalae</taxon>
        <taxon>rosids</taxon>
        <taxon>malvids</taxon>
        <taxon>Brassicales</taxon>
        <taxon>Brassicaceae</taxon>
        <taxon>Brassiceae</taxon>
        <taxon>Brassica</taxon>
    </lineage>
</organism>
<proteinExistence type="predicted"/>
<dbReference type="AlphaFoldDB" id="A0A8X7V081"/>
<evidence type="ECO:0000313" key="1">
    <source>
        <dbReference type="EMBL" id="KAG2298635.1"/>
    </source>
</evidence>
<dbReference type="EMBL" id="JAAMPC010000008">
    <property type="protein sequence ID" value="KAG2298635.1"/>
    <property type="molecule type" value="Genomic_DNA"/>
</dbReference>
<protein>
    <submittedName>
        <fullName evidence="1">Uncharacterized protein</fullName>
    </submittedName>
</protein>
<name>A0A8X7V081_BRACI</name>
<accession>A0A8X7V081</accession>
<reference evidence="1 2" key="1">
    <citation type="submission" date="2020-02" db="EMBL/GenBank/DDBJ databases">
        <authorList>
            <person name="Ma Q."/>
            <person name="Huang Y."/>
            <person name="Song X."/>
            <person name="Pei D."/>
        </authorList>
    </citation>
    <scope>NUCLEOTIDE SEQUENCE [LARGE SCALE GENOMIC DNA]</scope>
    <source>
        <strain evidence="1">Sxm20200214</strain>
        <tissue evidence="1">Leaf</tissue>
    </source>
</reference>
<sequence length="151" mass="17818">MLQGLQEREDPKTNVRTAAQMSVFKYSDTVERVRGLHGLNLQNKWSHSNGVTRKVVMAGYPGFATYCALVSLFVEEICSVVSERCKEWQLMTLSYLRKLQRSVQVWNETRYWYFETSKSIRLRRFELQDCRFSHQEVKDQVLVVKRKLKCG</sequence>
<comment type="caution">
    <text evidence="1">The sequence shown here is derived from an EMBL/GenBank/DDBJ whole genome shotgun (WGS) entry which is preliminary data.</text>
</comment>
<gene>
    <name evidence="1" type="ORF">Bca52824_035107</name>
</gene>
<keyword evidence="2" id="KW-1185">Reference proteome</keyword>
<evidence type="ECO:0000313" key="2">
    <source>
        <dbReference type="Proteomes" id="UP000886595"/>
    </source>
</evidence>